<gene>
    <name evidence="1" type="ORF">F8O01_03900</name>
</gene>
<dbReference type="RefSeq" id="WP_158039576.1">
    <property type="nucleotide sequence ID" value="NZ_JACCFV010000001.1"/>
</dbReference>
<name>A0A7J5C1W1_9MICO</name>
<sequence>MPTYMLEGTTPVALSPRPLTVTLQMQGPVAGTIQASADGVPVANAVRPRPELLILPSVEGRIRLHVEPVGASVFAQGSRAHVSVGVNDPGTVDPERAVLPPIDLAGLARQDVLSLERTPDGLRVRSEVRETVHLTLGPLADAARVATTEIVGTQRLDTSRAVEVTIAVDASASFRRAHASGQLRRALELLEGVSAVVDPDRRPAVVVARRPPLAVAPADGESVADAVARHFDESIPMTGAAFAGASTGTRAGAGRTVQYVLTDAVPPQPRALRDASPTARLVLVGHGSAWPLQDTGGLPATLVDVDALGPAPTDGGADPLASAPHLVRPLVASLIDALGDGADRP</sequence>
<comment type="caution">
    <text evidence="1">The sequence shown here is derived from an EMBL/GenBank/DDBJ whole genome shotgun (WGS) entry which is preliminary data.</text>
</comment>
<protein>
    <submittedName>
        <fullName evidence="1">Uncharacterized protein</fullName>
    </submittedName>
</protein>
<dbReference type="EMBL" id="WBJZ01000004">
    <property type="protein sequence ID" value="KAB1660080.1"/>
    <property type="molecule type" value="Genomic_DNA"/>
</dbReference>
<accession>A0A7J5C1W1</accession>
<evidence type="ECO:0000313" key="2">
    <source>
        <dbReference type="Proteomes" id="UP000467240"/>
    </source>
</evidence>
<keyword evidence="2" id="KW-1185">Reference proteome</keyword>
<dbReference type="AlphaFoldDB" id="A0A7J5C1W1"/>
<proteinExistence type="predicted"/>
<evidence type="ECO:0000313" key="1">
    <source>
        <dbReference type="EMBL" id="KAB1660080.1"/>
    </source>
</evidence>
<reference evidence="1 2" key="1">
    <citation type="submission" date="2019-09" db="EMBL/GenBank/DDBJ databases">
        <title>Phylogeny of genus Pseudoclavibacter and closely related genus.</title>
        <authorList>
            <person name="Li Y."/>
        </authorList>
    </citation>
    <scope>NUCLEOTIDE SEQUENCE [LARGE SCALE GENOMIC DNA]</scope>
    <source>
        <strain evidence="1 2">DSM 23821</strain>
    </source>
</reference>
<dbReference type="OrthoDB" id="4374534at2"/>
<dbReference type="Proteomes" id="UP000467240">
    <property type="component" value="Unassembled WGS sequence"/>
</dbReference>
<organism evidence="1 2">
    <name type="scientific">Pseudoclavibacter chungangensis</name>
    <dbReference type="NCBI Taxonomy" id="587635"/>
    <lineage>
        <taxon>Bacteria</taxon>
        <taxon>Bacillati</taxon>
        <taxon>Actinomycetota</taxon>
        <taxon>Actinomycetes</taxon>
        <taxon>Micrococcales</taxon>
        <taxon>Microbacteriaceae</taxon>
        <taxon>Pseudoclavibacter</taxon>
    </lineage>
</organism>